<proteinExistence type="predicted"/>
<comment type="caution">
    <text evidence="2">The sequence shown here is derived from an EMBL/GenBank/DDBJ whole genome shotgun (WGS) entry which is preliminary data.</text>
</comment>
<dbReference type="EMBL" id="JACEIK010016332">
    <property type="protein sequence ID" value="MCE3217233.1"/>
    <property type="molecule type" value="Genomic_DNA"/>
</dbReference>
<protein>
    <submittedName>
        <fullName evidence="2">Uncharacterized protein</fullName>
    </submittedName>
</protein>
<feature type="compositionally biased region" description="Basic and acidic residues" evidence="1">
    <location>
        <begin position="10"/>
        <end position="20"/>
    </location>
</feature>
<organism evidence="2 3">
    <name type="scientific">Datura stramonium</name>
    <name type="common">Jimsonweed</name>
    <name type="synonym">Common thornapple</name>
    <dbReference type="NCBI Taxonomy" id="4076"/>
    <lineage>
        <taxon>Eukaryota</taxon>
        <taxon>Viridiplantae</taxon>
        <taxon>Streptophyta</taxon>
        <taxon>Embryophyta</taxon>
        <taxon>Tracheophyta</taxon>
        <taxon>Spermatophyta</taxon>
        <taxon>Magnoliopsida</taxon>
        <taxon>eudicotyledons</taxon>
        <taxon>Gunneridae</taxon>
        <taxon>Pentapetalae</taxon>
        <taxon>asterids</taxon>
        <taxon>lamiids</taxon>
        <taxon>Solanales</taxon>
        <taxon>Solanaceae</taxon>
        <taxon>Solanoideae</taxon>
        <taxon>Datureae</taxon>
        <taxon>Datura</taxon>
    </lineage>
</organism>
<gene>
    <name evidence="2" type="ORF">HAX54_011199</name>
</gene>
<name>A0ABS8WYW2_DATST</name>
<dbReference type="Proteomes" id="UP000823775">
    <property type="component" value="Unassembled WGS sequence"/>
</dbReference>
<keyword evidence="3" id="KW-1185">Reference proteome</keyword>
<evidence type="ECO:0000256" key="1">
    <source>
        <dbReference type="SAM" id="MobiDB-lite"/>
    </source>
</evidence>
<feature type="non-terminal residue" evidence="2">
    <location>
        <position position="1"/>
    </location>
</feature>
<accession>A0ABS8WYW2</accession>
<reference evidence="2 3" key="1">
    <citation type="journal article" date="2021" name="BMC Genomics">
        <title>Datura genome reveals duplications of psychoactive alkaloid biosynthetic genes and high mutation rate following tissue culture.</title>
        <authorList>
            <person name="Rajewski A."/>
            <person name="Carter-House D."/>
            <person name="Stajich J."/>
            <person name="Litt A."/>
        </authorList>
    </citation>
    <scope>NUCLEOTIDE SEQUENCE [LARGE SCALE GENOMIC DNA]</scope>
    <source>
        <strain evidence="2">AR-01</strain>
    </source>
</reference>
<feature type="region of interest" description="Disordered" evidence="1">
    <location>
        <begin position="1"/>
        <end position="27"/>
    </location>
</feature>
<evidence type="ECO:0000313" key="3">
    <source>
        <dbReference type="Proteomes" id="UP000823775"/>
    </source>
</evidence>
<evidence type="ECO:0000313" key="2">
    <source>
        <dbReference type="EMBL" id="MCE3217233.1"/>
    </source>
</evidence>
<sequence>FTRKPVIDCGNERSLREATPERGGYNTTLQNFARLPPQHSRLLPTLKTKSTVNNEAAPP</sequence>